<evidence type="ECO:0000313" key="2">
    <source>
        <dbReference type="Proteomes" id="UP000828048"/>
    </source>
</evidence>
<sequence>MVVGVVGGGGDGGWWWCVVVGGGGGWWLEVVVGWFNNLLEVNNNSSEKGRKYTRNEAELIKLIIEEVGKKVNPTHLNVEDRQAGPDQLLPSQIWQSQNCWPPIPPRPSYLFPQRQKGGYAQRVSTSSPIYLSALLKHLAAEVLELAGND</sequence>
<reference evidence="1 2" key="1">
    <citation type="journal article" date="2021" name="Hortic Res">
        <title>High-quality reference genome and annotation aids understanding of berry development for evergreen blueberry (Vaccinium darrowii).</title>
        <authorList>
            <person name="Yu J."/>
            <person name="Hulse-Kemp A.M."/>
            <person name="Babiker E."/>
            <person name="Staton M."/>
        </authorList>
    </citation>
    <scope>NUCLEOTIDE SEQUENCE [LARGE SCALE GENOMIC DNA]</scope>
    <source>
        <strain evidence="2">cv. NJ 8807/NJ 8810</strain>
        <tissue evidence="1">Young leaf</tissue>
    </source>
</reference>
<protein>
    <submittedName>
        <fullName evidence="1">Uncharacterized protein</fullName>
    </submittedName>
</protein>
<keyword evidence="2" id="KW-1185">Reference proteome</keyword>
<organism evidence="1 2">
    <name type="scientific">Vaccinium darrowii</name>
    <dbReference type="NCBI Taxonomy" id="229202"/>
    <lineage>
        <taxon>Eukaryota</taxon>
        <taxon>Viridiplantae</taxon>
        <taxon>Streptophyta</taxon>
        <taxon>Embryophyta</taxon>
        <taxon>Tracheophyta</taxon>
        <taxon>Spermatophyta</taxon>
        <taxon>Magnoliopsida</taxon>
        <taxon>eudicotyledons</taxon>
        <taxon>Gunneridae</taxon>
        <taxon>Pentapetalae</taxon>
        <taxon>asterids</taxon>
        <taxon>Ericales</taxon>
        <taxon>Ericaceae</taxon>
        <taxon>Vaccinioideae</taxon>
        <taxon>Vaccinieae</taxon>
        <taxon>Vaccinium</taxon>
    </lineage>
</organism>
<proteinExistence type="predicted"/>
<evidence type="ECO:0000313" key="1">
    <source>
        <dbReference type="EMBL" id="KAH7848076.1"/>
    </source>
</evidence>
<name>A0ACB7Y410_9ERIC</name>
<accession>A0ACB7Y410</accession>
<dbReference type="EMBL" id="CM037155">
    <property type="protein sequence ID" value="KAH7848076.1"/>
    <property type="molecule type" value="Genomic_DNA"/>
</dbReference>
<dbReference type="Proteomes" id="UP000828048">
    <property type="component" value="Chromosome 5"/>
</dbReference>
<gene>
    <name evidence="1" type="ORF">Vadar_033563</name>
</gene>
<comment type="caution">
    <text evidence="1">The sequence shown here is derived from an EMBL/GenBank/DDBJ whole genome shotgun (WGS) entry which is preliminary data.</text>
</comment>